<evidence type="ECO:0000256" key="7">
    <source>
        <dbReference type="SAM" id="Phobius"/>
    </source>
</evidence>
<keyword evidence="4 5" id="KW-0560">Oxidoreductase</keyword>
<keyword evidence="7" id="KW-0812">Transmembrane</keyword>
<name>A0A3M7PR30_BRAPC</name>
<dbReference type="Proteomes" id="UP000276133">
    <property type="component" value="Unassembled WGS sequence"/>
</dbReference>
<dbReference type="PROSITE" id="PS00763">
    <property type="entry name" value="GLUTATHIONE_PEROXID_2"/>
    <property type="match status" value="1"/>
</dbReference>
<dbReference type="PROSITE" id="PS51355">
    <property type="entry name" value="GLUTATHIONE_PEROXID_3"/>
    <property type="match status" value="1"/>
</dbReference>
<reference evidence="8 9" key="1">
    <citation type="journal article" date="2018" name="Sci. Rep.">
        <title>Genomic signatures of local adaptation to the degree of environmental predictability in rotifers.</title>
        <authorList>
            <person name="Franch-Gras L."/>
            <person name="Hahn C."/>
            <person name="Garcia-Roger E.M."/>
            <person name="Carmona M.J."/>
            <person name="Serra M."/>
            <person name="Gomez A."/>
        </authorList>
    </citation>
    <scope>NUCLEOTIDE SEQUENCE [LARGE SCALE GENOMIC DNA]</scope>
    <source>
        <strain evidence="8">HYR1</strain>
    </source>
</reference>
<keyword evidence="3" id="KW-0712">Selenocysteine</keyword>
<keyword evidence="9" id="KW-1185">Reference proteome</keyword>
<evidence type="ECO:0000313" key="9">
    <source>
        <dbReference type="Proteomes" id="UP000276133"/>
    </source>
</evidence>
<dbReference type="GO" id="GO:0006979">
    <property type="term" value="P:response to oxidative stress"/>
    <property type="evidence" value="ECO:0007669"/>
    <property type="project" value="InterPro"/>
</dbReference>
<feature type="transmembrane region" description="Helical" evidence="7">
    <location>
        <begin position="46"/>
        <end position="71"/>
    </location>
</feature>
<dbReference type="FunFam" id="3.40.30.10:FF:000025">
    <property type="entry name" value="Glutathione peroxidase"/>
    <property type="match status" value="1"/>
</dbReference>
<evidence type="ECO:0000256" key="1">
    <source>
        <dbReference type="ARBA" id="ARBA00006926"/>
    </source>
</evidence>
<evidence type="ECO:0000256" key="5">
    <source>
        <dbReference type="RuleBase" id="RU000499"/>
    </source>
</evidence>
<gene>
    <name evidence="8" type="ORF">BpHYR1_011001</name>
</gene>
<dbReference type="PANTHER" id="PTHR11592:SF134">
    <property type="entry name" value="PHOSPHOLIPID HYDROPEROXIDE GLUTATHIONE PEROXIDASE"/>
    <property type="match status" value="1"/>
</dbReference>
<feature type="region of interest" description="Disordered" evidence="6">
    <location>
        <begin position="1"/>
        <end position="20"/>
    </location>
</feature>
<evidence type="ECO:0000256" key="2">
    <source>
        <dbReference type="ARBA" id="ARBA00022559"/>
    </source>
</evidence>
<dbReference type="InterPro" id="IPR029760">
    <property type="entry name" value="GPX_CS"/>
</dbReference>
<evidence type="ECO:0000256" key="3">
    <source>
        <dbReference type="ARBA" id="ARBA00022933"/>
    </source>
</evidence>
<dbReference type="Pfam" id="PF00255">
    <property type="entry name" value="GSHPx"/>
    <property type="match status" value="1"/>
</dbReference>
<dbReference type="AlphaFoldDB" id="A0A3M7PR30"/>
<sequence>MNKNSTPSSSSTQTKSSFSSLNQENIEPKVFGLSNSLKKFLFTSSFVLIIAYLIILALNNSTANFFLPYFVRKNYSKYTKFEMAQDNNAWKDAKSIYEFSAKDIDGNMVELSKYKGRVVLIVNVACNCGFTGSNYPQLSDLYTKHEKDGLSVLAFPCNQFGGQEPKPENEIKDFVKQFDVKFDMFSKINVNGDNAHPLYKYLKSKVDGTFGNFIKWNFSKFLINREGIPVKRYSPTTKPLEIETDILKLLEGKSL</sequence>
<proteinExistence type="inferred from homology"/>
<dbReference type="STRING" id="10195.A0A3M7PR30"/>
<dbReference type="Gene3D" id="3.40.30.10">
    <property type="entry name" value="Glutaredoxin"/>
    <property type="match status" value="1"/>
</dbReference>
<evidence type="ECO:0000313" key="8">
    <source>
        <dbReference type="EMBL" id="RNA01474.1"/>
    </source>
</evidence>
<comment type="caution">
    <text evidence="8">The sequence shown here is derived from an EMBL/GenBank/DDBJ whole genome shotgun (WGS) entry which is preliminary data.</text>
</comment>
<dbReference type="InterPro" id="IPR036249">
    <property type="entry name" value="Thioredoxin-like_sf"/>
</dbReference>
<accession>A0A3M7PR30</accession>
<dbReference type="InterPro" id="IPR029759">
    <property type="entry name" value="GPX_AS"/>
</dbReference>
<keyword evidence="7" id="KW-1133">Transmembrane helix</keyword>
<dbReference type="PROSITE" id="PS00460">
    <property type="entry name" value="GLUTATHIONE_PEROXID_1"/>
    <property type="match status" value="1"/>
</dbReference>
<dbReference type="SUPFAM" id="SSF52833">
    <property type="entry name" value="Thioredoxin-like"/>
    <property type="match status" value="1"/>
</dbReference>
<dbReference type="GO" id="GO:0004601">
    <property type="term" value="F:peroxidase activity"/>
    <property type="evidence" value="ECO:0007669"/>
    <property type="project" value="UniProtKB-KW"/>
</dbReference>
<evidence type="ECO:0000256" key="6">
    <source>
        <dbReference type="SAM" id="MobiDB-lite"/>
    </source>
</evidence>
<organism evidence="8 9">
    <name type="scientific">Brachionus plicatilis</name>
    <name type="common">Marine rotifer</name>
    <name type="synonym">Brachionus muelleri</name>
    <dbReference type="NCBI Taxonomy" id="10195"/>
    <lineage>
        <taxon>Eukaryota</taxon>
        <taxon>Metazoa</taxon>
        <taxon>Spiralia</taxon>
        <taxon>Gnathifera</taxon>
        <taxon>Rotifera</taxon>
        <taxon>Eurotatoria</taxon>
        <taxon>Monogononta</taxon>
        <taxon>Pseudotrocha</taxon>
        <taxon>Ploima</taxon>
        <taxon>Brachionidae</taxon>
        <taxon>Brachionus</taxon>
    </lineage>
</organism>
<dbReference type="PANTHER" id="PTHR11592">
    <property type="entry name" value="GLUTATHIONE PEROXIDASE"/>
    <property type="match status" value="1"/>
</dbReference>
<dbReference type="PRINTS" id="PR01011">
    <property type="entry name" value="GLUTPROXDASE"/>
</dbReference>
<dbReference type="CDD" id="cd00340">
    <property type="entry name" value="GSH_Peroxidase"/>
    <property type="match status" value="1"/>
</dbReference>
<protein>
    <recommendedName>
        <fullName evidence="5">Glutathione peroxidase</fullName>
    </recommendedName>
</protein>
<dbReference type="EMBL" id="REGN01009307">
    <property type="protein sequence ID" value="RNA01474.1"/>
    <property type="molecule type" value="Genomic_DNA"/>
</dbReference>
<dbReference type="OrthoDB" id="446890at2759"/>
<evidence type="ECO:0000256" key="4">
    <source>
        <dbReference type="ARBA" id="ARBA00023002"/>
    </source>
</evidence>
<comment type="similarity">
    <text evidence="1 5">Belongs to the glutathione peroxidase family.</text>
</comment>
<dbReference type="InterPro" id="IPR000889">
    <property type="entry name" value="Glutathione_peroxidase"/>
</dbReference>
<keyword evidence="7" id="KW-0472">Membrane</keyword>
<keyword evidence="2 5" id="KW-0575">Peroxidase</keyword>